<accession>A0A5N6UAX3</accession>
<sequence length="375" mass="41785">MDLVSALKTLKASDDSVLQSHKIQTILILRDVGHRLQTRILPTPLDPSPANSEAEDDSSVFTENSERGQLWHSSFGTRLPDTESDESTSPSTSIITTKKPKRSKGETLLKAVTGVLPWIWSIRNENILDLIGRKRPASTDRRTEDIARVVGDADARQEDRLLRACALISYVSELGSYEKSHNKDSRVDQLAQLVSSGHTKTDSFHERKGSVIAQFVRDTPGFKEKESMIRRATGSGVKLHVLKRLVEERLKSQGLPHECDAILHVLGLVKHRVFGTTYENTLDFVDLLFAEDTLVTLPSPDDKEPNKDSLSQIHVLDVIGALSPWSRAIQKSYEGWSAPDMENQTLTNHRRGHIGCLCVRLPTSIQQARAGKPVH</sequence>
<organism evidence="2 3">
    <name type="scientific">Aspergillus tamarii</name>
    <dbReference type="NCBI Taxonomy" id="41984"/>
    <lineage>
        <taxon>Eukaryota</taxon>
        <taxon>Fungi</taxon>
        <taxon>Dikarya</taxon>
        <taxon>Ascomycota</taxon>
        <taxon>Pezizomycotina</taxon>
        <taxon>Eurotiomycetes</taxon>
        <taxon>Eurotiomycetidae</taxon>
        <taxon>Eurotiales</taxon>
        <taxon>Aspergillaceae</taxon>
        <taxon>Aspergillus</taxon>
        <taxon>Aspergillus subgen. Circumdati</taxon>
    </lineage>
</organism>
<dbReference type="OrthoDB" id="4455194at2759"/>
<dbReference type="Proteomes" id="UP000326950">
    <property type="component" value="Unassembled WGS sequence"/>
</dbReference>
<dbReference type="AlphaFoldDB" id="A0A5N6UAX3"/>
<reference evidence="2 3" key="1">
    <citation type="submission" date="2019-04" db="EMBL/GenBank/DDBJ databases">
        <title>Friends and foes A comparative genomics study of 23 Aspergillus species from section Flavi.</title>
        <authorList>
            <consortium name="DOE Joint Genome Institute"/>
            <person name="Kjaerbolling I."/>
            <person name="Vesth T."/>
            <person name="Frisvad J.C."/>
            <person name="Nybo J.L."/>
            <person name="Theobald S."/>
            <person name="Kildgaard S."/>
            <person name="Isbrandt T."/>
            <person name="Kuo A."/>
            <person name="Sato A."/>
            <person name="Lyhne E.K."/>
            <person name="Kogle M.E."/>
            <person name="Wiebenga A."/>
            <person name="Kun R.S."/>
            <person name="Lubbers R.J."/>
            <person name="Makela M.R."/>
            <person name="Barry K."/>
            <person name="Chovatia M."/>
            <person name="Clum A."/>
            <person name="Daum C."/>
            <person name="Haridas S."/>
            <person name="He G."/>
            <person name="LaButti K."/>
            <person name="Lipzen A."/>
            <person name="Mondo S."/>
            <person name="Riley R."/>
            <person name="Salamov A."/>
            <person name="Simmons B.A."/>
            <person name="Magnuson J.K."/>
            <person name="Henrissat B."/>
            <person name="Mortensen U.H."/>
            <person name="Larsen T.O."/>
            <person name="Devries R.P."/>
            <person name="Grigoriev I.V."/>
            <person name="Machida M."/>
            <person name="Baker S.E."/>
            <person name="Andersen M.R."/>
        </authorList>
    </citation>
    <scope>NUCLEOTIDE SEQUENCE [LARGE SCALE GENOMIC DNA]</scope>
    <source>
        <strain evidence="2 3">CBS 117626</strain>
    </source>
</reference>
<keyword evidence="3" id="KW-1185">Reference proteome</keyword>
<evidence type="ECO:0000313" key="3">
    <source>
        <dbReference type="Proteomes" id="UP000326950"/>
    </source>
</evidence>
<feature type="compositionally biased region" description="Low complexity" evidence="1">
    <location>
        <begin position="87"/>
        <end position="97"/>
    </location>
</feature>
<name>A0A5N6UAX3_ASPTM</name>
<dbReference type="EMBL" id="ML738806">
    <property type="protein sequence ID" value="KAE8155748.1"/>
    <property type="molecule type" value="Genomic_DNA"/>
</dbReference>
<gene>
    <name evidence="2" type="ORF">BDV40DRAFT_108875</name>
</gene>
<feature type="region of interest" description="Disordered" evidence="1">
    <location>
        <begin position="40"/>
        <end position="100"/>
    </location>
</feature>
<protein>
    <submittedName>
        <fullName evidence="2">Uncharacterized protein</fullName>
    </submittedName>
</protein>
<evidence type="ECO:0000313" key="2">
    <source>
        <dbReference type="EMBL" id="KAE8155748.1"/>
    </source>
</evidence>
<proteinExistence type="predicted"/>
<evidence type="ECO:0000256" key="1">
    <source>
        <dbReference type="SAM" id="MobiDB-lite"/>
    </source>
</evidence>